<evidence type="ECO:0000313" key="2">
    <source>
        <dbReference type="EMBL" id="MFD0687133.1"/>
    </source>
</evidence>
<comment type="caution">
    <text evidence="2">The sequence shown here is derived from an EMBL/GenBank/DDBJ whole genome shotgun (WGS) entry which is preliminary data.</text>
</comment>
<reference evidence="3" key="1">
    <citation type="journal article" date="2019" name="Int. J. Syst. Evol. Microbiol.">
        <title>The Global Catalogue of Microorganisms (GCM) 10K type strain sequencing project: providing services to taxonomists for standard genome sequencing and annotation.</title>
        <authorList>
            <consortium name="The Broad Institute Genomics Platform"/>
            <consortium name="The Broad Institute Genome Sequencing Center for Infectious Disease"/>
            <person name="Wu L."/>
            <person name="Ma J."/>
        </authorList>
    </citation>
    <scope>NUCLEOTIDE SEQUENCE [LARGE SCALE GENOMIC DNA]</scope>
    <source>
        <strain evidence="3">JCM 9371</strain>
    </source>
</reference>
<protein>
    <submittedName>
        <fullName evidence="2">Helix-turn-helix domain-containing protein</fullName>
    </submittedName>
</protein>
<dbReference type="CDD" id="cd00093">
    <property type="entry name" value="HTH_XRE"/>
    <property type="match status" value="1"/>
</dbReference>
<dbReference type="Proteomes" id="UP001597063">
    <property type="component" value="Unassembled WGS sequence"/>
</dbReference>
<evidence type="ECO:0000313" key="3">
    <source>
        <dbReference type="Proteomes" id="UP001597063"/>
    </source>
</evidence>
<dbReference type="SMART" id="SM00530">
    <property type="entry name" value="HTH_XRE"/>
    <property type="match status" value="1"/>
</dbReference>
<dbReference type="Gene3D" id="1.10.260.40">
    <property type="entry name" value="lambda repressor-like DNA-binding domains"/>
    <property type="match status" value="1"/>
</dbReference>
<name>A0ABW2XNV4_9ACTN</name>
<dbReference type="Pfam" id="PF19054">
    <property type="entry name" value="DUF5753"/>
    <property type="match status" value="1"/>
</dbReference>
<organism evidence="2 3">
    <name type="scientific">Actinomadura fibrosa</name>
    <dbReference type="NCBI Taxonomy" id="111802"/>
    <lineage>
        <taxon>Bacteria</taxon>
        <taxon>Bacillati</taxon>
        <taxon>Actinomycetota</taxon>
        <taxon>Actinomycetes</taxon>
        <taxon>Streptosporangiales</taxon>
        <taxon>Thermomonosporaceae</taxon>
        <taxon>Actinomadura</taxon>
    </lineage>
</organism>
<dbReference type="InterPro" id="IPR043917">
    <property type="entry name" value="DUF5753"/>
</dbReference>
<gene>
    <name evidence="2" type="ORF">ACFQZM_21725</name>
</gene>
<dbReference type="SUPFAM" id="SSF47413">
    <property type="entry name" value="lambda repressor-like DNA-binding domains"/>
    <property type="match status" value="1"/>
</dbReference>
<dbReference type="InterPro" id="IPR001387">
    <property type="entry name" value="Cro/C1-type_HTH"/>
</dbReference>
<proteinExistence type="predicted"/>
<dbReference type="RefSeq" id="WP_131757257.1">
    <property type="nucleotide sequence ID" value="NZ_CAACUY010000028.1"/>
</dbReference>
<evidence type="ECO:0000259" key="1">
    <source>
        <dbReference type="SMART" id="SM00530"/>
    </source>
</evidence>
<keyword evidence="3" id="KW-1185">Reference proteome</keyword>
<feature type="domain" description="HTH cro/C1-type" evidence="1">
    <location>
        <begin position="31"/>
        <end position="86"/>
    </location>
</feature>
<dbReference type="Pfam" id="PF13560">
    <property type="entry name" value="HTH_31"/>
    <property type="match status" value="1"/>
</dbReference>
<sequence length="296" mass="32684">MSTAAVEPAGGGSHEAWEAGPTVARMVLGAQLRRLREADGYSRDEAGDALCRTGAWIRDLELGRARLALRDVAALCTAYGLTDRAARATLLGLARQANAPGWWSAFQDVIPPWSEAYIGLEQSASVIRTYETQIVPELLQTEAYARALLARRHSERDAERIVRLRMRRQGILHRTRPVRLWAVIDEAALRRAFGSRPVAFGQLEHLIDMCDLAHVTLQVLPLDAEAPAVSGGTFTLLRPPERELPDVVYVQRLNGAMYPADADAVASYWHAMNRLVLKAAPARSTQPILLRILRGL</sequence>
<dbReference type="InterPro" id="IPR010982">
    <property type="entry name" value="Lambda_DNA-bd_dom_sf"/>
</dbReference>
<accession>A0ABW2XNV4</accession>
<dbReference type="EMBL" id="JBHTGP010000012">
    <property type="protein sequence ID" value="MFD0687133.1"/>
    <property type="molecule type" value="Genomic_DNA"/>
</dbReference>